<dbReference type="GO" id="GO:0016787">
    <property type="term" value="F:hydrolase activity"/>
    <property type="evidence" value="ECO:0007669"/>
    <property type="project" value="UniProtKB-KW"/>
</dbReference>
<dbReference type="EMBL" id="JACCKX010000001">
    <property type="protein sequence ID" value="NZA00880.1"/>
    <property type="molecule type" value="Genomic_DNA"/>
</dbReference>
<proteinExistence type="predicted"/>
<accession>A0A853IVA8</accession>
<protein>
    <submittedName>
        <fullName evidence="3">Alpha/beta fold hydrolase</fullName>
    </submittedName>
</protein>
<feature type="domain" description="AB hydrolase-1" evidence="2">
    <location>
        <begin position="103"/>
        <end position="299"/>
    </location>
</feature>
<comment type="caution">
    <text evidence="3">The sequence shown here is derived from an EMBL/GenBank/DDBJ whole genome shotgun (WGS) entry which is preliminary data.</text>
</comment>
<reference evidence="3 4" key="1">
    <citation type="submission" date="2020-07" db="EMBL/GenBank/DDBJ databases">
        <authorList>
            <person name="Maaloum M."/>
        </authorList>
    </citation>
    <scope>NUCLEOTIDE SEQUENCE [LARGE SCALE GENOMIC DNA]</scope>
    <source>
        <strain evidence="3 4">GCS-AN-3</strain>
    </source>
</reference>
<dbReference type="PANTHER" id="PTHR43798:SF33">
    <property type="entry name" value="HYDROLASE, PUTATIVE (AFU_ORTHOLOGUE AFUA_2G14860)-RELATED"/>
    <property type="match status" value="1"/>
</dbReference>
<dbReference type="Proteomes" id="UP000589716">
    <property type="component" value="Unassembled WGS sequence"/>
</dbReference>
<evidence type="ECO:0000259" key="2">
    <source>
        <dbReference type="Pfam" id="PF12697"/>
    </source>
</evidence>
<dbReference type="PANTHER" id="PTHR43798">
    <property type="entry name" value="MONOACYLGLYCEROL LIPASE"/>
    <property type="match status" value="1"/>
</dbReference>
<dbReference type="InterPro" id="IPR000073">
    <property type="entry name" value="AB_hydrolase_1"/>
</dbReference>
<dbReference type="Pfam" id="PF12697">
    <property type="entry name" value="Abhydrolase_6"/>
    <property type="match status" value="1"/>
</dbReference>
<dbReference type="SUPFAM" id="SSF53474">
    <property type="entry name" value="alpha/beta-Hydrolases"/>
    <property type="match status" value="1"/>
</dbReference>
<keyword evidence="4" id="KW-1185">Reference proteome</keyword>
<dbReference type="InterPro" id="IPR029058">
    <property type="entry name" value="AB_hydrolase_fold"/>
</dbReference>
<dbReference type="GO" id="GO:0016020">
    <property type="term" value="C:membrane"/>
    <property type="evidence" value="ECO:0007669"/>
    <property type="project" value="TreeGrafter"/>
</dbReference>
<dbReference type="Gene3D" id="3.40.50.1820">
    <property type="entry name" value="alpha/beta hydrolase"/>
    <property type="match status" value="1"/>
</dbReference>
<dbReference type="InterPro" id="IPR050266">
    <property type="entry name" value="AB_hydrolase_sf"/>
</dbReference>
<evidence type="ECO:0000256" key="1">
    <source>
        <dbReference type="SAM" id="MobiDB-lite"/>
    </source>
</evidence>
<feature type="region of interest" description="Disordered" evidence="1">
    <location>
        <begin position="1"/>
        <end position="25"/>
    </location>
</feature>
<keyword evidence="3" id="KW-0378">Hydrolase</keyword>
<organism evidence="3 4">
    <name type="scientific">Ottowia beijingensis</name>
    <dbReference type="NCBI Taxonomy" id="1207057"/>
    <lineage>
        <taxon>Bacteria</taxon>
        <taxon>Pseudomonadati</taxon>
        <taxon>Pseudomonadota</taxon>
        <taxon>Betaproteobacteria</taxon>
        <taxon>Burkholderiales</taxon>
        <taxon>Comamonadaceae</taxon>
        <taxon>Ottowia</taxon>
    </lineage>
</organism>
<gene>
    <name evidence="3" type="ORF">H0I39_02100</name>
</gene>
<name>A0A853IVA8_9BURK</name>
<evidence type="ECO:0000313" key="4">
    <source>
        <dbReference type="Proteomes" id="UP000589716"/>
    </source>
</evidence>
<dbReference type="RefSeq" id="WP_180549414.1">
    <property type="nucleotide sequence ID" value="NZ_JACCKX010000001.1"/>
</dbReference>
<dbReference type="AlphaFoldDB" id="A0A853IVA8"/>
<sequence>MPHFASPFVTASDAHPIRSRPPPREIGRFAETSSVRWLRRVFAVLNRTAPSASARLAYALLTRPPRVPERAWEAAIRAQAHTSALPFGTGRLAVYEWGTGPAVLLVHGWGARATHFGKLVPALVASGRRVVAFDAPAHGRSSGRHTTLPDFAEAVAAVAGHAGEIQSLIAHSFGVAMALWAQAEWGLRVQRQVLFSSLDHCQWVTEEFARLVDLPSAVIERGRQLMVERTNGRMTWDALSVADWLRQSTAPTLLLHDADDAEVPIHHFFNLMKACAQRPLDLHVTEGLGHHRLLGDAGVIARVMDFLHAPGH</sequence>
<evidence type="ECO:0000313" key="3">
    <source>
        <dbReference type="EMBL" id="NZA00880.1"/>
    </source>
</evidence>